<keyword evidence="15" id="KW-1185">Reference proteome</keyword>
<feature type="transmembrane region" description="Helical" evidence="12">
    <location>
        <begin position="114"/>
        <end position="134"/>
    </location>
</feature>
<feature type="domain" description="Peptidase M50" evidence="13">
    <location>
        <begin position="33"/>
        <end position="105"/>
    </location>
</feature>
<evidence type="ECO:0000256" key="9">
    <source>
        <dbReference type="ARBA" id="ARBA00022989"/>
    </source>
</evidence>
<evidence type="ECO:0000256" key="6">
    <source>
        <dbReference type="ARBA" id="ARBA00022723"/>
    </source>
</evidence>
<keyword evidence="6" id="KW-0479">Metal-binding</keyword>
<evidence type="ECO:0000256" key="12">
    <source>
        <dbReference type="SAM" id="Phobius"/>
    </source>
</evidence>
<dbReference type="CDD" id="cd06161">
    <property type="entry name" value="S2P-M50_SpoIVFB"/>
    <property type="match status" value="1"/>
</dbReference>
<comment type="cofactor">
    <cofactor evidence="1">
        <name>Zn(2+)</name>
        <dbReference type="ChEBI" id="CHEBI:29105"/>
    </cofactor>
</comment>
<keyword evidence="5 12" id="KW-0812">Transmembrane</keyword>
<keyword evidence="4" id="KW-0645">Protease</keyword>
<evidence type="ECO:0000313" key="14">
    <source>
        <dbReference type="EMBL" id="MBD1371774.1"/>
    </source>
</evidence>
<dbReference type="GO" id="GO:0008237">
    <property type="term" value="F:metallopeptidase activity"/>
    <property type="evidence" value="ECO:0007669"/>
    <property type="project" value="UniProtKB-KW"/>
</dbReference>
<name>A0A926RTZ8_9BACL</name>
<evidence type="ECO:0000256" key="3">
    <source>
        <dbReference type="ARBA" id="ARBA00007931"/>
    </source>
</evidence>
<protein>
    <submittedName>
        <fullName evidence="14">M50 family metallopeptidase</fullName>
    </submittedName>
</protein>
<dbReference type="SUPFAM" id="SSF54631">
    <property type="entry name" value="CBS-domain pair"/>
    <property type="match status" value="1"/>
</dbReference>
<keyword evidence="8" id="KW-0862">Zinc</keyword>
<evidence type="ECO:0000256" key="7">
    <source>
        <dbReference type="ARBA" id="ARBA00022801"/>
    </source>
</evidence>
<evidence type="ECO:0000256" key="5">
    <source>
        <dbReference type="ARBA" id="ARBA00022692"/>
    </source>
</evidence>
<evidence type="ECO:0000256" key="4">
    <source>
        <dbReference type="ARBA" id="ARBA00022670"/>
    </source>
</evidence>
<evidence type="ECO:0000256" key="10">
    <source>
        <dbReference type="ARBA" id="ARBA00023049"/>
    </source>
</evidence>
<dbReference type="GO" id="GO:0046872">
    <property type="term" value="F:metal ion binding"/>
    <property type="evidence" value="ECO:0007669"/>
    <property type="project" value="UniProtKB-KW"/>
</dbReference>
<dbReference type="PANTHER" id="PTHR39188:SF3">
    <property type="entry name" value="STAGE IV SPORULATION PROTEIN FB"/>
    <property type="match status" value="1"/>
</dbReference>
<keyword evidence="7" id="KW-0378">Hydrolase</keyword>
<feature type="transmembrane region" description="Helical" evidence="12">
    <location>
        <begin position="155"/>
        <end position="176"/>
    </location>
</feature>
<keyword evidence="10" id="KW-0482">Metalloprotease</keyword>
<evidence type="ECO:0000313" key="15">
    <source>
        <dbReference type="Proteomes" id="UP000661691"/>
    </source>
</evidence>
<dbReference type="RefSeq" id="WP_191138410.1">
    <property type="nucleotide sequence ID" value="NZ_JACXAG020000001.1"/>
</dbReference>
<dbReference type="AlphaFoldDB" id="A0A926RTZ8"/>
<keyword evidence="11 12" id="KW-0472">Membrane</keyword>
<dbReference type="EMBL" id="JACXAH010000005">
    <property type="protein sequence ID" value="MBD1371774.1"/>
    <property type="molecule type" value="Genomic_DNA"/>
</dbReference>
<dbReference type="InterPro" id="IPR046342">
    <property type="entry name" value="CBS_dom_sf"/>
</dbReference>
<evidence type="ECO:0000256" key="8">
    <source>
        <dbReference type="ARBA" id="ARBA00022833"/>
    </source>
</evidence>
<organism evidence="14 15">
    <name type="scientific">Polycladospora coralii</name>
    <dbReference type="NCBI Taxonomy" id="2771432"/>
    <lineage>
        <taxon>Bacteria</taxon>
        <taxon>Bacillati</taxon>
        <taxon>Bacillota</taxon>
        <taxon>Bacilli</taxon>
        <taxon>Bacillales</taxon>
        <taxon>Thermoactinomycetaceae</taxon>
        <taxon>Polycladospora</taxon>
    </lineage>
</organism>
<evidence type="ECO:0000256" key="2">
    <source>
        <dbReference type="ARBA" id="ARBA00004141"/>
    </source>
</evidence>
<reference evidence="14" key="1">
    <citation type="submission" date="2020-09" db="EMBL/GenBank/DDBJ databases">
        <title>A novel bacterium of genus Hazenella, isolated from South China Sea.</title>
        <authorList>
            <person name="Huang H."/>
            <person name="Mo K."/>
            <person name="Hu Y."/>
        </authorList>
    </citation>
    <scope>NUCLEOTIDE SEQUENCE</scope>
    <source>
        <strain evidence="14">IB182357</strain>
    </source>
</reference>
<comment type="caution">
    <text evidence="14">The sequence shown here is derived from an EMBL/GenBank/DDBJ whole genome shotgun (WGS) entry which is preliminary data.</text>
</comment>
<dbReference type="GO" id="GO:0006508">
    <property type="term" value="P:proteolysis"/>
    <property type="evidence" value="ECO:0007669"/>
    <property type="project" value="UniProtKB-KW"/>
</dbReference>
<dbReference type="Proteomes" id="UP000661691">
    <property type="component" value="Unassembled WGS sequence"/>
</dbReference>
<sequence length="289" mass="33827">MSKYPWQGFSVKIHPLFWLVVCSAVWTGHFIELMTLFVLVVIHELGHITAAWSYGWRIRKMEILPYGGVAEVDEWGNVSAREEIVVALAGPFQHVWLIIMSLLFMYSGLWDQQWTAYFIQANLVLISFNLLPIYPLDGGKVLQAVFSYFLPYQKCILYTLWFSIISACFIWISLLWILSTPYAFNGIVLMSFLIFSNIVALKQRRYQFIRFLLSRLNQKSVLKQKRKALTVYEDDGLWHTMTGWYKGKYHVIRILDPTGNVVGQITEEMILKHYFEYGHYHSDVNELLS</sequence>
<comment type="subcellular location">
    <subcellularLocation>
        <location evidence="2">Membrane</location>
        <topology evidence="2">Multi-pass membrane protein</topology>
    </subcellularLocation>
</comment>
<proteinExistence type="inferred from homology"/>
<feature type="transmembrane region" description="Helical" evidence="12">
    <location>
        <begin position="84"/>
        <end position="108"/>
    </location>
</feature>
<evidence type="ECO:0000259" key="13">
    <source>
        <dbReference type="Pfam" id="PF02163"/>
    </source>
</evidence>
<feature type="transmembrane region" description="Helical" evidence="12">
    <location>
        <begin position="16"/>
        <end position="42"/>
    </location>
</feature>
<dbReference type="InterPro" id="IPR008915">
    <property type="entry name" value="Peptidase_M50"/>
</dbReference>
<gene>
    <name evidence="14" type="ORF">IC620_05300</name>
</gene>
<evidence type="ECO:0000256" key="11">
    <source>
        <dbReference type="ARBA" id="ARBA00023136"/>
    </source>
</evidence>
<keyword evidence="9 12" id="KW-1133">Transmembrane helix</keyword>
<dbReference type="GO" id="GO:0016020">
    <property type="term" value="C:membrane"/>
    <property type="evidence" value="ECO:0007669"/>
    <property type="project" value="UniProtKB-SubCell"/>
</dbReference>
<accession>A0A926RTZ8</accession>
<feature type="transmembrane region" description="Helical" evidence="12">
    <location>
        <begin position="182"/>
        <end position="201"/>
    </location>
</feature>
<evidence type="ECO:0000256" key="1">
    <source>
        <dbReference type="ARBA" id="ARBA00001947"/>
    </source>
</evidence>
<comment type="similarity">
    <text evidence="3">Belongs to the peptidase M50B family.</text>
</comment>
<dbReference type="PANTHER" id="PTHR39188">
    <property type="entry name" value="MEMBRANE-ASSOCIATED ZINC METALLOPROTEASE M50B"/>
    <property type="match status" value="1"/>
</dbReference>
<dbReference type="Pfam" id="PF02163">
    <property type="entry name" value="Peptidase_M50"/>
    <property type="match status" value="1"/>
</dbReference>